<dbReference type="Gene3D" id="3.90.550.10">
    <property type="entry name" value="Spore Coat Polysaccharide Biosynthesis Protein SpsA, Chain A"/>
    <property type="match status" value="1"/>
</dbReference>
<sequence length="277" mass="31559">MRNNLNKKVYGLVIFYHPTDEQVSLAIKNSSQFDKLYVWCNSNVFSMDKKEHIILIGNSVNDGIAVAINKTIEIIQDSCEYLVILDQDSKIEDNFVEKMIKFMDVHPSVALSGPVILEDGSGIVLNDTDNTRIITSGSVIRMLMCQKIQLDENLFIDYVDFDYCLTLLNNGMKLSINRDASLIQSLGNPIAKNILGIKISSSNHSVIRRYYMFRNRIYIILKHFNKHPVWCGREIIRSISEIAKILIVEHQRFEKIRCIAVATSDAIRGKMGAKRVA</sequence>
<dbReference type="SUPFAM" id="SSF53448">
    <property type="entry name" value="Nucleotide-diphospho-sugar transferases"/>
    <property type="match status" value="1"/>
</dbReference>
<organism evidence="2 3">
    <name type="scientific">Deinococcus aquiradiocola</name>
    <dbReference type="NCBI Taxonomy" id="393059"/>
    <lineage>
        <taxon>Bacteria</taxon>
        <taxon>Thermotogati</taxon>
        <taxon>Deinococcota</taxon>
        <taxon>Deinococci</taxon>
        <taxon>Deinococcales</taxon>
        <taxon>Deinococcaceae</taxon>
        <taxon>Deinococcus</taxon>
    </lineage>
</organism>
<reference evidence="2" key="1">
    <citation type="journal article" date="2014" name="Int. J. Syst. Evol. Microbiol.">
        <title>Complete genome sequence of Corynebacterium casei LMG S-19264T (=DSM 44701T), isolated from a smear-ripened cheese.</title>
        <authorList>
            <consortium name="US DOE Joint Genome Institute (JGI-PGF)"/>
            <person name="Walter F."/>
            <person name="Albersmeier A."/>
            <person name="Kalinowski J."/>
            <person name="Ruckert C."/>
        </authorList>
    </citation>
    <scope>NUCLEOTIDE SEQUENCE</scope>
    <source>
        <strain evidence="2">JCM 14371</strain>
    </source>
</reference>
<protein>
    <submittedName>
        <fullName evidence="2">dTDP-rhamnosyl transferase RfbF</fullName>
    </submittedName>
</protein>
<dbReference type="GO" id="GO:0016740">
    <property type="term" value="F:transferase activity"/>
    <property type="evidence" value="ECO:0007669"/>
    <property type="project" value="UniProtKB-KW"/>
</dbReference>
<proteinExistence type="predicted"/>
<dbReference type="InterPro" id="IPR001173">
    <property type="entry name" value="Glyco_trans_2-like"/>
</dbReference>
<reference evidence="2" key="2">
    <citation type="submission" date="2020-09" db="EMBL/GenBank/DDBJ databases">
        <authorList>
            <person name="Sun Q."/>
            <person name="Ohkuma M."/>
        </authorList>
    </citation>
    <scope>NUCLEOTIDE SEQUENCE</scope>
    <source>
        <strain evidence="2">JCM 14371</strain>
    </source>
</reference>
<dbReference type="EMBL" id="BMOE01000011">
    <property type="protein sequence ID" value="GGJ82622.1"/>
    <property type="molecule type" value="Genomic_DNA"/>
</dbReference>
<evidence type="ECO:0000259" key="1">
    <source>
        <dbReference type="Pfam" id="PF00535"/>
    </source>
</evidence>
<dbReference type="Proteomes" id="UP000635726">
    <property type="component" value="Unassembled WGS sequence"/>
</dbReference>
<dbReference type="InterPro" id="IPR029044">
    <property type="entry name" value="Nucleotide-diphossugar_trans"/>
</dbReference>
<evidence type="ECO:0000313" key="3">
    <source>
        <dbReference type="Proteomes" id="UP000635726"/>
    </source>
</evidence>
<feature type="domain" description="Glycosyltransferase 2-like" evidence="1">
    <location>
        <begin position="49"/>
        <end position="116"/>
    </location>
</feature>
<keyword evidence="2" id="KW-0808">Transferase</keyword>
<dbReference type="RefSeq" id="WP_188963943.1">
    <property type="nucleotide sequence ID" value="NZ_BMOE01000011.1"/>
</dbReference>
<keyword evidence="3" id="KW-1185">Reference proteome</keyword>
<name>A0A917USR8_9DEIO</name>
<comment type="caution">
    <text evidence="2">The sequence shown here is derived from an EMBL/GenBank/DDBJ whole genome shotgun (WGS) entry which is preliminary data.</text>
</comment>
<dbReference type="Pfam" id="PF00535">
    <property type="entry name" value="Glycos_transf_2"/>
    <property type="match status" value="1"/>
</dbReference>
<accession>A0A917USR8</accession>
<gene>
    <name evidence="2" type="primary">rfbF</name>
    <name evidence="2" type="ORF">GCM10008939_28190</name>
</gene>
<dbReference type="AlphaFoldDB" id="A0A917USR8"/>
<evidence type="ECO:0000313" key="2">
    <source>
        <dbReference type="EMBL" id="GGJ82622.1"/>
    </source>
</evidence>